<evidence type="ECO:0000313" key="2">
    <source>
        <dbReference type="EMBL" id="TSP10643.1"/>
    </source>
</evidence>
<keyword evidence="3" id="KW-1185">Reference proteome</keyword>
<gene>
    <name evidence="2" type="ORF">FGG12_21355</name>
</gene>
<protein>
    <submittedName>
        <fullName evidence="2">DUF4365 domain-containing protein</fullName>
    </submittedName>
</protein>
<dbReference type="EMBL" id="VCIZ01000014">
    <property type="protein sequence ID" value="TSP10643.1"/>
    <property type="molecule type" value="Genomic_DNA"/>
</dbReference>
<reference evidence="2 3" key="1">
    <citation type="submission" date="2019-05" db="EMBL/GenBank/DDBJ databases">
        <title>Whole genome sequence analysis of Cupriavidus campinensis S14E4C strain.</title>
        <authorList>
            <person name="Abbaszade G."/>
            <person name="Szabo A."/>
            <person name="Toumi M."/>
            <person name="Toth E."/>
        </authorList>
    </citation>
    <scope>NUCLEOTIDE SEQUENCE [LARGE SCALE GENOMIC DNA]</scope>
    <source>
        <strain evidence="2 3">S14E4C</strain>
    </source>
</reference>
<organism evidence="2 3">
    <name type="scientific">Cupriavidus campinensis</name>
    <dbReference type="NCBI Taxonomy" id="151783"/>
    <lineage>
        <taxon>Bacteria</taxon>
        <taxon>Pseudomonadati</taxon>
        <taxon>Pseudomonadota</taxon>
        <taxon>Betaproteobacteria</taxon>
        <taxon>Burkholderiales</taxon>
        <taxon>Burkholderiaceae</taxon>
        <taxon>Cupriavidus</taxon>
    </lineage>
</organism>
<dbReference type="Proteomes" id="UP000318943">
    <property type="component" value="Unassembled WGS sequence"/>
</dbReference>
<comment type="caution">
    <text evidence="2">The sequence shown here is derived from an EMBL/GenBank/DDBJ whole genome shotgun (WGS) entry which is preliminary data.</text>
</comment>
<accession>A0ABY3EIZ6</accession>
<name>A0ABY3EIZ6_9BURK</name>
<proteinExistence type="predicted"/>
<dbReference type="InterPro" id="IPR025375">
    <property type="entry name" value="DUF4365"/>
</dbReference>
<sequence>MDRQPTGKLIGVQIKTGPSHFTETAEAYVYRGSLTHLDYWTNHSLPVVLIAHLIDSDETLWVQVDANLVKRTGKSWTIPIPKANKLGRSTRSALAAAFEGTSAQQRMRKLAIDEPLMRHISNGGKVSVGLEDWGNKSLGRSTVQVFIHDSSGAQTLQQEWLQYFVGYGMKELAETLFPWSVASVDEEFYEENNDFEEDPREALMRAIDEDNGYLPLGNDEDEIYPYTDISGEIDLYRLKLELNDLGEAFLLVSDYANRSK</sequence>
<evidence type="ECO:0000313" key="3">
    <source>
        <dbReference type="Proteomes" id="UP000318943"/>
    </source>
</evidence>
<feature type="domain" description="DUF4365" evidence="1">
    <location>
        <begin position="2"/>
        <end position="96"/>
    </location>
</feature>
<dbReference type="Pfam" id="PF14280">
    <property type="entry name" value="DUF4365"/>
    <property type="match status" value="1"/>
</dbReference>
<evidence type="ECO:0000259" key="1">
    <source>
        <dbReference type="Pfam" id="PF14280"/>
    </source>
</evidence>